<keyword evidence="2" id="KW-1185">Reference proteome</keyword>
<dbReference type="EMBL" id="CP073767">
    <property type="protein sequence ID" value="UWZ51715.1"/>
    <property type="molecule type" value="Genomic_DNA"/>
</dbReference>
<sequence>MSAERAVFLPRDLVGYGYRAAVWPFHAVVFGSMVRNIPRTADGVMRLPGHHRANAA</sequence>
<dbReference type="Proteomes" id="UP001058003">
    <property type="component" value="Chromosome"/>
</dbReference>
<accession>A0A9Q9MEQ6</accession>
<protein>
    <submittedName>
        <fullName evidence="1">DUF2867 domain-containing protein</fullName>
    </submittedName>
</protein>
<organism evidence="1 2">
    <name type="scientific">Dactylosporangium aurantiacum</name>
    <dbReference type="NCBI Taxonomy" id="35754"/>
    <lineage>
        <taxon>Bacteria</taxon>
        <taxon>Bacillati</taxon>
        <taxon>Actinomycetota</taxon>
        <taxon>Actinomycetes</taxon>
        <taxon>Micromonosporales</taxon>
        <taxon>Micromonosporaceae</taxon>
        <taxon>Dactylosporangium</taxon>
    </lineage>
</organism>
<dbReference type="OrthoDB" id="9774199at2"/>
<evidence type="ECO:0000313" key="1">
    <source>
        <dbReference type="EMBL" id="UWZ51715.1"/>
    </source>
</evidence>
<gene>
    <name evidence="1" type="ORF">Daura_33940</name>
</gene>
<proteinExistence type="predicted"/>
<name>A0A9Q9MEQ6_9ACTN</name>
<dbReference type="KEGG" id="daur:Daura_33940"/>
<dbReference type="AlphaFoldDB" id="A0A9Q9MEQ6"/>
<evidence type="ECO:0000313" key="2">
    <source>
        <dbReference type="Proteomes" id="UP001058003"/>
    </source>
</evidence>
<reference evidence="1" key="1">
    <citation type="submission" date="2021-04" db="EMBL/GenBank/DDBJ databases">
        <title>Dactylosporangium aurantiacum NRRL B-8018 full assembly.</title>
        <authorList>
            <person name="Hartkoorn R.C."/>
            <person name="Beaudoing E."/>
            <person name="Hot D."/>
        </authorList>
    </citation>
    <scope>NUCLEOTIDE SEQUENCE</scope>
    <source>
        <strain evidence="1">NRRL B-8018</strain>
    </source>
</reference>